<keyword evidence="13" id="KW-1207">Sterol metabolism</keyword>
<evidence type="ECO:0000256" key="4">
    <source>
        <dbReference type="ARBA" id="ARBA00022516"/>
    </source>
</evidence>
<evidence type="ECO:0000256" key="2">
    <source>
        <dbReference type="ARBA" id="ARBA00005402"/>
    </source>
</evidence>
<evidence type="ECO:0000256" key="5">
    <source>
        <dbReference type="ARBA" id="ARBA00022692"/>
    </source>
</evidence>
<evidence type="ECO:0000256" key="13">
    <source>
        <dbReference type="ARBA" id="ARBA00023166"/>
    </source>
</evidence>
<keyword evidence="11" id="KW-0443">Lipid metabolism</keyword>
<gene>
    <name evidence="22" type="ORF">HDU87_006116</name>
</gene>
<dbReference type="GO" id="GO:0006696">
    <property type="term" value="P:ergosterol biosynthetic process"/>
    <property type="evidence" value="ECO:0007669"/>
    <property type="project" value="TreeGrafter"/>
</dbReference>
<dbReference type="GO" id="GO:0050613">
    <property type="term" value="F:Delta14-sterol reductase activity"/>
    <property type="evidence" value="ECO:0007669"/>
    <property type="project" value="UniProtKB-EC"/>
</dbReference>
<evidence type="ECO:0000256" key="8">
    <source>
        <dbReference type="ARBA" id="ARBA00022989"/>
    </source>
</evidence>
<evidence type="ECO:0000256" key="20">
    <source>
        <dbReference type="SAM" id="MobiDB-lite"/>
    </source>
</evidence>
<feature type="compositionally biased region" description="Acidic residues" evidence="20">
    <location>
        <begin position="89"/>
        <end position="118"/>
    </location>
</feature>
<sequence length="560" mass="61430">MSRRNAQRTGPNGQAQDETDDRASSRRSSHASGVSSSVGGRTGRSTAGSIASSVSSIVGVSSRSSGGMGPVPRVRLAPSKPGDPAAGNDSEDEEEEDAEDSADESDSQNDEEDVDSSDDGAAISGNRTTTHFEFLGPHGTVLVILLLPVTVFTLQVLCDPVRGYPPAEFYTHPLSVLRERITHAKVFSPLAYVVILGWHAAQAALHGFLPGNYKLGGPLPAPAPPGSRLEYKINALSCMVASYLALYALFAACGTAPFLWVADNMLPLAVASSTIALVYSALLYTLSHRVPADPRDPGPLLAAGGNSGYPYYDFWMGRELNPRLGGWFDLKYFCELRPGIIGWTVLNVCLAVKQHQNFGRLSEGMVLVMLFQGYYAFDALYNEEAILTTMDITTDGFGMMLCFGDLVWVPFTYSLQALYLAHNHTTLSGGAMLLIALLELFGIYIFRSANSEKDKFRTNPDHPDVAHLEYIDTARGTRLLTSGWWGLARHVNYFGDWLMALSWCLTTGFNSPIPYFYAVYFAILLMHREMRDETVCRVKYGADWDRYRAAVPYRFIPGVW</sequence>
<dbReference type="AlphaFoldDB" id="A0AAD5TIE0"/>
<evidence type="ECO:0000256" key="3">
    <source>
        <dbReference type="ARBA" id="ARBA00012413"/>
    </source>
</evidence>
<evidence type="ECO:0000256" key="14">
    <source>
        <dbReference type="ARBA" id="ARBA00023221"/>
    </source>
</evidence>
<feature type="transmembrane region" description="Helical" evidence="21">
    <location>
        <begin position="266"/>
        <end position="286"/>
    </location>
</feature>
<dbReference type="EMBL" id="JADGJQ010000050">
    <property type="protein sequence ID" value="KAJ3175618.1"/>
    <property type="molecule type" value="Genomic_DNA"/>
</dbReference>
<accession>A0AAD5TIE0</accession>
<evidence type="ECO:0000256" key="12">
    <source>
        <dbReference type="ARBA" id="ARBA00023136"/>
    </source>
</evidence>
<dbReference type="PROSITE" id="PS01018">
    <property type="entry name" value="STEROL_REDUCT_2"/>
    <property type="match status" value="1"/>
</dbReference>
<dbReference type="Pfam" id="PF01222">
    <property type="entry name" value="ERG4_ERG24"/>
    <property type="match status" value="1"/>
</dbReference>
<comment type="catalytic activity">
    <reaction evidence="15">
        <text>4,4-dimethyl-5alpha-cholesta-8,24-dien-3beta-ol + NADP(+) = 4,4-dimethyl-5alpha-cholesta-8,14,24-trien-3beta-ol + NADPH + H(+)</text>
        <dbReference type="Rhea" id="RHEA:18561"/>
        <dbReference type="ChEBI" id="CHEBI:15378"/>
        <dbReference type="ChEBI" id="CHEBI:17813"/>
        <dbReference type="ChEBI" id="CHEBI:18364"/>
        <dbReference type="ChEBI" id="CHEBI:57783"/>
        <dbReference type="ChEBI" id="CHEBI:58349"/>
        <dbReference type="EC" id="1.3.1.70"/>
    </reaction>
    <physiologicalReaction direction="right-to-left" evidence="15">
        <dbReference type="Rhea" id="RHEA:18563"/>
    </physiologicalReaction>
</comment>
<dbReference type="PANTHER" id="PTHR21257:SF52">
    <property type="entry name" value="DELTA(14)-STEROL REDUCTASE TM7SF2"/>
    <property type="match status" value="1"/>
</dbReference>
<evidence type="ECO:0000256" key="6">
    <source>
        <dbReference type="ARBA" id="ARBA00022857"/>
    </source>
</evidence>
<evidence type="ECO:0000313" key="22">
    <source>
        <dbReference type="EMBL" id="KAJ3175618.1"/>
    </source>
</evidence>
<comment type="subcellular location">
    <subcellularLocation>
        <location evidence="1">Membrane</location>
        <topology evidence="1">Multi-pass membrane protein</topology>
    </subcellularLocation>
</comment>
<dbReference type="Proteomes" id="UP001212152">
    <property type="component" value="Unassembled WGS sequence"/>
</dbReference>
<comment type="caution">
    <text evidence="22">The sequence shown here is derived from an EMBL/GenBank/DDBJ whole genome shotgun (WGS) entry which is preliminary data.</text>
</comment>
<feature type="compositionally biased region" description="Polar residues" evidence="20">
    <location>
        <begin position="7"/>
        <end position="16"/>
    </location>
</feature>
<feature type="region of interest" description="Disordered" evidence="20">
    <location>
        <begin position="1"/>
        <end position="123"/>
    </location>
</feature>
<dbReference type="FunFam" id="1.20.120.1630:FF:000009">
    <property type="entry name" value="C-14 sterol reductase"/>
    <property type="match status" value="1"/>
</dbReference>
<comment type="pathway">
    <text evidence="16">Steroid biosynthesis; zymosterol biosynthesis; zymosterol from lanosterol: step 2/6.</text>
</comment>
<evidence type="ECO:0000256" key="21">
    <source>
        <dbReference type="SAM" id="Phobius"/>
    </source>
</evidence>
<keyword evidence="6" id="KW-0521">NADP</keyword>
<name>A0AAD5TIE0_9FUNG</name>
<evidence type="ECO:0000256" key="18">
    <source>
        <dbReference type="ARBA" id="ARBA00077841"/>
    </source>
</evidence>
<evidence type="ECO:0000256" key="11">
    <source>
        <dbReference type="ARBA" id="ARBA00023098"/>
    </source>
</evidence>
<keyword evidence="23" id="KW-1185">Reference proteome</keyword>
<dbReference type="EC" id="1.3.1.70" evidence="3"/>
<evidence type="ECO:0000256" key="19">
    <source>
        <dbReference type="ARBA" id="ARBA00083315"/>
    </source>
</evidence>
<evidence type="ECO:0000313" key="23">
    <source>
        <dbReference type="Proteomes" id="UP001212152"/>
    </source>
</evidence>
<evidence type="ECO:0000256" key="7">
    <source>
        <dbReference type="ARBA" id="ARBA00022955"/>
    </source>
</evidence>
<keyword evidence="8 21" id="KW-1133">Transmembrane helix</keyword>
<keyword evidence="10" id="KW-0756">Sterol biosynthesis</keyword>
<evidence type="ECO:0000256" key="17">
    <source>
        <dbReference type="ARBA" id="ARBA00074394"/>
    </source>
</evidence>
<evidence type="ECO:0000256" key="10">
    <source>
        <dbReference type="ARBA" id="ARBA00023011"/>
    </source>
</evidence>
<keyword evidence="5 21" id="KW-0812">Transmembrane</keyword>
<feature type="transmembrane region" description="Helical" evidence="21">
    <location>
        <begin position="397"/>
        <end position="415"/>
    </location>
</feature>
<keyword evidence="9" id="KW-0560">Oxidoreductase</keyword>
<comment type="similarity">
    <text evidence="2">Belongs to the ERG4/ERG24 family.</text>
</comment>
<dbReference type="PANTHER" id="PTHR21257">
    <property type="entry name" value="DELTA(14)-STEROL REDUCTASE"/>
    <property type="match status" value="1"/>
</dbReference>
<evidence type="ECO:0000256" key="9">
    <source>
        <dbReference type="ARBA" id="ARBA00023002"/>
    </source>
</evidence>
<dbReference type="GO" id="GO:0005789">
    <property type="term" value="C:endoplasmic reticulum membrane"/>
    <property type="evidence" value="ECO:0007669"/>
    <property type="project" value="TreeGrafter"/>
</dbReference>
<keyword evidence="14" id="KW-0753">Steroid metabolism</keyword>
<evidence type="ECO:0000256" key="1">
    <source>
        <dbReference type="ARBA" id="ARBA00004141"/>
    </source>
</evidence>
<feature type="transmembrane region" description="Helical" evidence="21">
    <location>
        <begin position="236"/>
        <end position="260"/>
    </location>
</feature>
<feature type="compositionally biased region" description="Low complexity" evidence="20">
    <location>
        <begin position="30"/>
        <end position="65"/>
    </location>
</feature>
<keyword evidence="4" id="KW-0444">Lipid biosynthesis</keyword>
<keyword evidence="7" id="KW-0752">Steroid biosynthesis</keyword>
<protein>
    <recommendedName>
        <fullName evidence="17">Delta(14)-sterol reductase ERG24</fullName>
        <ecNumber evidence="3">1.3.1.70</ecNumber>
    </recommendedName>
    <alternativeName>
        <fullName evidence="19">C-14 sterol reductase ERG24</fullName>
    </alternativeName>
    <alternativeName>
        <fullName evidence="18">Sterol C14-reductase ERG24</fullName>
    </alternativeName>
</protein>
<organism evidence="22 23">
    <name type="scientific">Geranomyces variabilis</name>
    <dbReference type="NCBI Taxonomy" id="109894"/>
    <lineage>
        <taxon>Eukaryota</taxon>
        <taxon>Fungi</taxon>
        <taxon>Fungi incertae sedis</taxon>
        <taxon>Chytridiomycota</taxon>
        <taxon>Chytridiomycota incertae sedis</taxon>
        <taxon>Chytridiomycetes</taxon>
        <taxon>Spizellomycetales</taxon>
        <taxon>Powellomycetaceae</taxon>
        <taxon>Geranomyces</taxon>
    </lineage>
</organism>
<feature type="transmembrane region" description="Helical" evidence="21">
    <location>
        <begin position="427"/>
        <end position="446"/>
    </location>
</feature>
<dbReference type="InterPro" id="IPR001171">
    <property type="entry name" value="ERG24_DHCR-like"/>
</dbReference>
<dbReference type="Gene3D" id="1.20.120.1630">
    <property type="match status" value="1"/>
</dbReference>
<dbReference type="InterPro" id="IPR018083">
    <property type="entry name" value="Sterol_reductase_CS"/>
</dbReference>
<evidence type="ECO:0000256" key="16">
    <source>
        <dbReference type="ARBA" id="ARBA00060638"/>
    </source>
</evidence>
<evidence type="ECO:0000256" key="15">
    <source>
        <dbReference type="ARBA" id="ARBA00052254"/>
    </source>
</evidence>
<feature type="transmembrane region" description="Helical" evidence="21">
    <location>
        <begin position="497"/>
        <end position="523"/>
    </location>
</feature>
<feature type="transmembrane region" description="Helical" evidence="21">
    <location>
        <begin position="361"/>
        <end position="377"/>
    </location>
</feature>
<keyword evidence="12 21" id="KW-0472">Membrane</keyword>
<proteinExistence type="inferred from homology"/>
<reference evidence="22" key="1">
    <citation type="submission" date="2020-05" db="EMBL/GenBank/DDBJ databases">
        <title>Phylogenomic resolution of chytrid fungi.</title>
        <authorList>
            <person name="Stajich J.E."/>
            <person name="Amses K."/>
            <person name="Simmons R."/>
            <person name="Seto K."/>
            <person name="Myers J."/>
            <person name="Bonds A."/>
            <person name="Quandt C.A."/>
            <person name="Barry K."/>
            <person name="Liu P."/>
            <person name="Grigoriev I."/>
            <person name="Longcore J.E."/>
            <person name="James T.Y."/>
        </authorList>
    </citation>
    <scope>NUCLEOTIDE SEQUENCE</scope>
    <source>
        <strain evidence="22">JEL0379</strain>
    </source>
</reference>